<dbReference type="Pfam" id="PF06053">
    <property type="entry name" value="DUF929"/>
    <property type="match status" value="1"/>
</dbReference>
<evidence type="ECO:0000313" key="3">
    <source>
        <dbReference type="Proteomes" id="UP000243807"/>
    </source>
</evidence>
<sequence>MYKRLIRILTTTAGALALGLLTACSQADTQINQPVSSTVMQKLEAASKASLQLGQAPLFTSLQAIKGANAGPGSKPGVLYVGADFCPFCAALRWPLIISLLHFGTLDGLHTMRSSSTDVYPDTTTFNFVKAHYKSAYIHFQAVETATRDGKPLEPLTGQAAKLFKKYDAPPYTSQAGGIPFLYIGGHWLLLGSPITPKDFGTKDWTQLATELADPKSKLARAVLPQANLITAAICQSTGGKPQSVCKAPGIVAAAALLPPR</sequence>
<evidence type="ECO:0000313" key="2">
    <source>
        <dbReference type="EMBL" id="APZ42378.1"/>
    </source>
</evidence>
<protein>
    <recommendedName>
        <fullName evidence="4">DUF929 domain-containing protein</fullName>
    </recommendedName>
</protein>
<feature type="chain" id="PRO_5012794909" description="DUF929 domain-containing protein" evidence="1">
    <location>
        <begin position="28"/>
        <end position="261"/>
    </location>
</feature>
<dbReference type="Proteomes" id="UP000243807">
    <property type="component" value="Chromosome"/>
</dbReference>
<keyword evidence="1" id="KW-0732">Signal</keyword>
<dbReference type="InterPro" id="IPR009272">
    <property type="entry name" value="DUF929"/>
</dbReference>
<dbReference type="PROSITE" id="PS51257">
    <property type="entry name" value="PROKAR_LIPOPROTEIN"/>
    <property type="match status" value="1"/>
</dbReference>
<dbReference type="KEGG" id="afy:BW247_04125"/>
<keyword evidence="3" id="KW-1185">Reference proteome</keyword>
<proteinExistence type="predicted"/>
<dbReference type="EMBL" id="CP019434">
    <property type="protein sequence ID" value="APZ42378.1"/>
    <property type="molecule type" value="Genomic_DNA"/>
</dbReference>
<dbReference type="STRING" id="1765967.BW247_04125"/>
<dbReference type="AlphaFoldDB" id="A0A1P8UF12"/>
<evidence type="ECO:0008006" key="4">
    <source>
        <dbReference type="Google" id="ProtNLM"/>
    </source>
</evidence>
<accession>A0A1P8UF12</accession>
<evidence type="ECO:0000256" key="1">
    <source>
        <dbReference type="SAM" id="SignalP"/>
    </source>
</evidence>
<organism evidence="2 3">
    <name type="scientific">Acidihalobacter ferrooxydans</name>
    <dbReference type="NCBI Taxonomy" id="1765967"/>
    <lineage>
        <taxon>Bacteria</taxon>
        <taxon>Pseudomonadati</taxon>
        <taxon>Pseudomonadota</taxon>
        <taxon>Gammaproteobacteria</taxon>
        <taxon>Chromatiales</taxon>
        <taxon>Ectothiorhodospiraceae</taxon>
        <taxon>Acidihalobacter</taxon>
    </lineage>
</organism>
<gene>
    <name evidence="2" type="ORF">BW247_04125</name>
</gene>
<name>A0A1P8UF12_9GAMM</name>
<dbReference type="RefSeq" id="WP_076835950.1">
    <property type="nucleotide sequence ID" value="NZ_CP019434.1"/>
</dbReference>
<reference evidence="2 3" key="1">
    <citation type="submission" date="2017-01" db="EMBL/GenBank/DDBJ databases">
        <title>Draft sequence of Acidihalobacter ferrooxidans strain DSM 14175 (strain V8).</title>
        <authorList>
            <person name="Khaleque H.N."/>
            <person name="Ramsay J.P."/>
            <person name="Murphy R.J.T."/>
            <person name="Kaksonen A.H."/>
            <person name="Boxall N.J."/>
            <person name="Watkin E.L.J."/>
        </authorList>
    </citation>
    <scope>NUCLEOTIDE SEQUENCE [LARGE SCALE GENOMIC DNA]</scope>
    <source>
        <strain evidence="2 3">V8</strain>
    </source>
</reference>
<feature type="signal peptide" evidence="1">
    <location>
        <begin position="1"/>
        <end position="27"/>
    </location>
</feature>